<feature type="domain" description="SCP" evidence="3">
    <location>
        <begin position="3"/>
        <end position="117"/>
    </location>
</feature>
<dbReference type="eggNOG" id="KOG3017">
    <property type="taxonomic scope" value="Eukaryota"/>
</dbReference>
<evidence type="ECO:0000256" key="2">
    <source>
        <dbReference type="ARBA" id="ARBA00023265"/>
    </source>
</evidence>
<dbReference type="PROSITE" id="PS01010">
    <property type="entry name" value="CRISP_2"/>
    <property type="match status" value="1"/>
</dbReference>
<protein>
    <recommendedName>
        <fullName evidence="3">SCP domain-containing protein</fullName>
    </recommendedName>
</protein>
<evidence type="ECO:0000259" key="3">
    <source>
        <dbReference type="SMART" id="SM00198"/>
    </source>
</evidence>
<dbReference type="SUPFAM" id="SSF55797">
    <property type="entry name" value="PR-1-like"/>
    <property type="match status" value="1"/>
</dbReference>
<dbReference type="InterPro" id="IPR018244">
    <property type="entry name" value="Allrgn_V5/Tpx1_CS"/>
</dbReference>
<dbReference type="InterPro" id="IPR035940">
    <property type="entry name" value="CAP_sf"/>
</dbReference>
<dbReference type="AlphaFoldDB" id="W1Q0T2"/>
<dbReference type="SMART" id="SM00198">
    <property type="entry name" value="SCP"/>
    <property type="match status" value="1"/>
</dbReference>
<proteinExistence type="predicted"/>
<dbReference type="PRINTS" id="PR00838">
    <property type="entry name" value="V5ALLERGEN"/>
</dbReference>
<dbReference type="Proteomes" id="UP000017836">
    <property type="component" value="Unassembled WGS sequence"/>
</dbReference>
<reference evidence="5" key="1">
    <citation type="journal article" date="2013" name="Science">
        <title>The Amborella genome and the evolution of flowering plants.</title>
        <authorList>
            <consortium name="Amborella Genome Project"/>
        </authorList>
    </citation>
    <scope>NUCLEOTIDE SEQUENCE [LARGE SCALE GENOMIC DNA]</scope>
</reference>
<dbReference type="Gene3D" id="3.40.33.10">
    <property type="entry name" value="CAP"/>
    <property type="match status" value="1"/>
</dbReference>
<dbReference type="InterPro" id="IPR014044">
    <property type="entry name" value="CAP_dom"/>
</dbReference>
<name>W1Q0T2_AMBTC</name>
<evidence type="ECO:0000313" key="5">
    <source>
        <dbReference type="Proteomes" id="UP000017836"/>
    </source>
</evidence>
<sequence>MQEPPLVWDRTIAKYARRYAEHRRGDCQLIHSMGPYGENIFWGGGLDWRPVDAVRSWIDEHQFYNKTANACAPSKLCGHYTQVVWRETTRLGCARVECNTTAVFINCNYYPPGNYLGESPFGRSHV</sequence>
<keyword evidence="2" id="KW-0568">Pathogenesis-related protein</keyword>
<evidence type="ECO:0000256" key="1">
    <source>
        <dbReference type="ARBA" id="ARBA00003143"/>
    </source>
</evidence>
<dbReference type="CDD" id="cd05381">
    <property type="entry name" value="CAP_PR-1"/>
    <property type="match status" value="1"/>
</dbReference>
<dbReference type="OMA" id="FLCINIW"/>
<accession>W1Q0T2</accession>
<keyword evidence="2" id="KW-0611">Plant defense</keyword>
<dbReference type="EMBL" id="KI392560">
    <property type="protein sequence ID" value="ERN14121.1"/>
    <property type="molecule type" value="Genomic_DNA"/>
</dbReference>
<dbReference type="PANTHER" id="PTHR10334">
    <property type="entry name" value="CYSTEINE-RICH SECRETORY PROTEIN-RELATED"/>
    <property type="match status" value="1"/>
</dbReference>
<dbReference type="InterPro" id="IPR002413">
    <property type="entry name" value="V5_allergen-like"/>
</dbReference>
<dbReference type="FunFam" id="3.40.33.10:FF:000004">
    <property type="entry name" value="CAP, cysteine-rich secretory protein, antigen 5"/>
    <property type="match status" value="1"/>
</dbReference>
<evidence type="ECO:0000313" key="4">
    <source>
        <dbReference type="EMBL" id="ERN14121.1"/>
    </source>
</evidence>
<comment type="function">
    <text evidence="1">Probably involved in the defense reaction of plants against pathogens.</text>
</comment>
<gene>
    <name evidence="4" type="ORF">AMTR_s00021p00244110</name>
</gene>
<dbReference type="InterPro" id="IPR001283">
    <property type="entry name" value="CRISP-related"/>
</dbReference>
<dbReference type="Gramene" id="ERN14121">
    <property type="protein sequence ID" value="ERN14121"/>
    <property type="gene ID" value="AMTR_s00021p00244110"/>
</dbReference>
<dbReference type="PRINTS" id="PR00837">
    <property type="entry name" value="V5TPXLIKE"/>
</dbReference>
<dbReference type="Pfam" id="PF00188">
    <property type="entry name" value="CAP"/>
    <property type="match status" value="1"/>
</dbReference>
<dbReference type="GO" id="GO:0005615">
    <property type="term" value="C:extracellular space"/>
    <property type="evidence" value="ECO:0000318"/>
    <property type="project" value="GO_Central"/>
</dbReference>
<dbReference type="HOGENOM" id="CLU_035730_8_4_1"/>
<keyword evidence="5" id="KW-1185">Reference proteome</keyword>
<organism evidence="4 5">
    <name type="scientific">Amborella trichopoda</name>
    <dbReference type="NCBI Taxonomy" id="13333"/>
    <lineage>
        <taxon>Eukaryota</taxon>
        <taxon>Viridiplantae</taxon>
        <taxon>Streptophyta</taxon>
        <taxon>Embryophyta</taxon>
        <taxon>Tracheophyta</taxon>
        <taxon>Spermatophyta</taxon>
        <taxon>Magnoliopsida</taxon>
        <taxon>Amborellales</taxon>
        <taxon>Amborellaceae</taxon>
        <taxon>Amborella</taxon>
    </lineage>
</organism>
<dbReference type="PROSITE" id="PS01009">
    <property type="entry name" value="CRISP_1"/>
    <property type="match status" value="1"/>
</dbReference>